<accession>A0A813R8B0</accession>
<protein>
    <submittedName>
        <fullName evidence="1">Uncharacterized protein</fullName>
    </submittedName>
</protein>
<reference evidence="1" key="1">
    <citation type="submission" date="2021-02" db="EMBL/GenBank/DDBJ databases">
        <authorList>
            <person name="Nowell W R."/>
        </authorList>
    </citation>
    <scope>NUCLEOTIDE SEQUENCE</scope>
</reference>
<comment type="caution">
    <text evidence="1">The sequence shown here is derived from an EMBL/GenBank/DDBJ whole genome shotgun (WGS) entry which is preliminary data.</text>
</comment>
<proteinExistence type="predicted"/>
<dbReference type="AlphaFoldDB" id="A0A813R8B0"/>
<evidence type="ECO:0000313" key="2">
    <source>
        <dbReference type="Proteomes" id="UP000663864"/>
    </source>
</evidence>
<evidence type="ECO:0000313" key="1">
    <source>
        <dbReference type="EMBL" id="CAF0778935.1"/>
    </source>
</evidence>
<name>A0A813R8B0_9BILA</name>
<dbReference type="EMBL" id="CAJNOT010000022">
    <property type="protein sequence ID" value="CAF0778935.1"/>
    <property type="molecule type" value="Genomic_DNA"/>
</dbReference>
<gene>
    <name evidence="1" type="ORF">ZHD862_LOCUS1274</name>
</gene>
<dbReference type="Proteomes" id="UP000663864">
    <property type="component" value="Unassembled WGS sequence"/>
</dbReference>
<organism evidence="1 2">
    <name type="scientific">Rotaria sordida</name>
    <dbReference type="NCBI Taxonomy" id="392033"/>
    <lineage>
        <taxon>Eukaryota</taxon>
        <taxon>Metazoa</taxon>
        <taxon>Spiralia</taxon>
        <taxon>Gnathifera</taxon>
        <taxon>Rotifera</taxon>
        <taxon>Eurotatoria</taxon>
        <taxon>Bdelloidea</taxon>
        <taxon>Philodinida</taxon>
        <taxon>Philodinidae</taxon>
        <taxon>Rotaria</taxon>
    </lineage>
</organism>
<sequence>MAYQYFNRLQSIANEYSSMTSMCLAVIKCLCSSYSIEMIKKLENNFSQKLNHDHILLLSTCPLYLKWYSTNRDLNLFLQIPRILLSPFTQWMINCPSDSIIYCSKDVGNILRHLHNVLVRPIEWENDNISNEEFYNDYCKLVSH</sequence>